<sequence length="738" mass="83151">MPAQEKSIPACSRCRKRKTRCDASRPLCGPCRRSGVSCLYFDSEAKTELPRQHICDLEETLRALELEHSTLINGSSFNSAPDTDTLAGTAAITASISNTADGHWHGSHTDLIDVGHARGEAHYVGSSSGLHIARAVLETAERNSSTLGGMDEHDSVAEIHESTTLNQSPVTTLPLQETAMELASVFFNQFQVQYPILEETTFMANISQIYGNRDPGVSTGSNFQQLFVLRLVLAISLHCLSKTTPAAGSLASNYSTIALKELPDILLRRDLQSLQCLLLVLLLSLLQQTQLPIWYISGMCTRLCINLGLHNEKSIKASTIEVLGEDSDQEVDCKRRLFWVTYIFDRTLGSVLGRPITILEDMIDVDYPVSTITQQRRGQTVHWLKLQRLRTEILQRLYGPEAASKLDVSETSDDMIFRAQMSEKLASWFRESTLLATQGPYDLHWWNYWRCNTLLFLHRPAMRNTRIDMVAYTTALEFIQLSFVRLHQENATLTWLDMQYQINAGTMLLFAIWSCSEVRERSKREWVMVRSCLVQWEQLLSASVQKWPRGSRAKGILVALKDSTVVHLEKELMGISVHEVSRHDLTRQKSYQAISQEALLTRDNNSLARSYDDPSATEADHVPYSSQWGLNPTIQASEFEVFNELTSQDAPDLEHASNGEFMNPQSLDRTDNDCGPAEPRISWNTSTAATQWADQAFGMIDGFDDGFFYQGATIFPGFNDHEQTYMESVLNFHTAYSD</sequence>
<dbReference type="SMART" id="SM00066">
    <property type="entry name" value="GAL4"/>
    <property type="match status" value="1"/>
</dbReference>
<keyword evidence="10" id="KW-1185">Reference proteome</keyword>
<keyword evidence="3" id="KW-0862">Zinc</keyword>
<evidence type="ECO:0000256" key="6">
    <source>
        <dbReference type="ARBA" id="ARBA00023163"/>
    </source>
</evidence>
<evidence type="ECO:0000313" key="10">
    <source>
        <dbReference type="Proteomes" id="UP001358417"/>
    </source>
</evidence>
<dbReference type="Pfam" id="PF04082">
    <property type="entry name" value="Fungal_trans"/>
    <property type="match status" value="1"/>
</dbReference>
<dbReference type="PROSITE" id="PS00463">
    <property type="entry name" value="ZN2_CY6_FUNGAL_1"/>
    <property type="match status" value="1"/>
</dbReference>
<comment type="subcellular location">
    <subcellularLocation>
        <location evidence="1">Nucleus</location>
    </subcellularLocation>
</comment>
<dbReference type="EMBL" id="JAVRRD010000017">
    <property type="protein sequence ID" value="KAK5050526.1"/>
    <property type="molecule type" value="Genomic_DNA"/>
</dbReference>
<organism evidence="9 10">
    <name type="scientific">Exophiala bonariae</name>
    <dbReference type="NCBI Taxonomy" id="1690606"/>
    <lineage>
        <taxon>Eukaryota</taxon>
        <taxon>Fungi</taxon>
        <taxon>Dikarya</taxon>
        <taxon>Ascomycota</taxon>
        <taxon>Pezizomycotina</taxon>
        <taxon>Eurotiomycetes</taxon>
        <taxon>Chaetothyriomycetidae</taxon>
        <taxon>Chaetothyriales</taxon>
        <taxon>Herpotrichiellaceae</taxon>
        <taxon>Exophiala</taxon>
    </lineage>
</organism>
<dbReference type="RefSeq" id="XP_064705112.1">
    <property type="nucleotide sequence ID" value="XM_064847391.1"/>
</dbReference>
<evidence type="ECO:0000259" key="8">
    <source>
        <dbReference type="PROSITE" id="PS50048"/>
    </source>
</evidence>
<keyword evidence="6" id="KW-0804">Transcription</keyword>
<dbReference type="InterPro" id="IPR036864">
    <property type="entry name" value="Zn2-C6_fun-type_DNA-bd_sf"/>
</dbReference>
<dbReference type="AlphaFoldDB" id="A0AAV9N9X2"/>
<dbReference type="GO" id="GO:0043565">
    <property type="term" value="F:sequence-specific DNA binding"/>
    <property type="evidence" value="ECO:0007669"/>
    <property type="project" value="TreeGrafter"/>
</dbReference>
<feature type="domain" description="Zn(2)-C6 fungal-type" evidence="8">
    <location>
        <begin position="10"/>
        <end position="40"/>
    </location>
</feature>
<evidence type="ECO:0000256" key="7">
    <source>
        <dbReference type="ARBA" id="ARBA00023242"/>
    </source>
</evidence>
<dbReference type="Pfam" id="PF00172">
    <property type="entry name" value="Zn_clus"/>
    <property type="match status" value="1"/>
</dbReference>
<dbReference type="SMART" id="SM00906">
    <property type="entry name" value="Fungal_trans"/>
    <property type="match status" value="1"/>
</dbReference>
<dbReference type="GO" id="GO:0008270">
    <property type="term" value="F:zinc ion binding"/>
    <property type="evidence" value="ECO:0007669"/>
    <property type="project" value="InterPro"/>
</dbReference>
<dbReference type="GO" id="GO:0000981">
    <property type="term" value="F:DNA-binding transcription factor activity, RNA polymerase II-specific"/>
    <property type="evidence" value="ECO:0007669"/>
    <property type="project" value="InterPro"/>
</dbReference>
<dbReference type="InterPro" id="IPR052202">
    <property type="entry name" value="Yeast_MetPath_Reg"/>
</dbReference>
<dbReference type="Gene3D" id="4.10.240.10">
    <property type="entry name" value="Zn(2)-C6 fungal-type DNA-binding domain"/>
    <property type="match status" value="1"/>
</dbReference>
<dbReference type="GO" id="GO:0005634">
    <property type="term" value="C:nucleus"/>
    <property type="evidence" value="ECO:0007669"/>
    <property type="project" value="UniProtKB-SubCell"/>
</dbReference>
<name>A0AAV9N9X2_9EURO</name>
<dbReference type="GO" id="GO:0006351">
    <property type="term" value="P:DNA-templated transcription"/>
    <property type="evidence" value="ECO:0007669"/>
    <property type="project" value="InterPro"/>
</dbReference>
<keyword evidence="2" id="KW-0479">Metal-binding</keyword>
<keyword evidence="7" id="KW-0539">Nucleus</keyword>
<dbReference type="PANTHER" id="PTHR47782">
    <property type="entry name" value="ZN(II)2CYS6 TRANSCRIPTION FACTOR (EUROFUNG)-RELATED"/>
    <property type="match status" value="1"/>
</dbReference>
<dbReference type="CDD" id="cd12148">
    <property type="entry name" value="fungal_TF_MHR"/>
    <property type="match status" value="1"/>
</dbReference>
<evidence type="ECO:0000256" key="4">
    <source>
        <dbReference type="ARBA" id="ARBA00023015"/>
    </source>
</evidence>
<keyword evidence="5" id="KW-0238">DNA-binding</keyword>
<gene>
    <name evidence="9" type="ORF">LTR84_003807</name>
</gene>
<dbReference type="CDD" id="cd00067">
    <property type="entry name" value="GAL4"/>
    <property type="match status" value="1"/>
</dbReference>
<proteinExistence type="predicted"/>
<evidence type="ECO:0000313" key="9">
    <source>
        <dbReference type="EMBL" id="KAK5050526.1"/>
    </source>
</evidence>
<dbReference type="GO" id="GO:0045944">
    <property type="term" value="P:positive regulation of transcription by RNA polymerase II"/>
    <property type="evidence" value="ECO:0007669"/>
    <property type="project" value="TreeGrafter"/>
</dbReference>
<dbReference type="PROSITE" id="PS50048">
    <property type="entry name" value="ZN2_CY6_FUNGAL_2"/>
    <property type="match status" value="1"/>
</dbReference>
<dbReference type="GeneID" id="89971990"/>
<evidence type="ECO:0000256" key="2">
    <source>
        <dbReference type="ARBA" id="ARBA00022723"/>
    </source>
</evidence>
<keyword evidence="4" id="KW-0805">Transcription regulation</keyword>
<dbReference type="Proteomes" id="UP001358417">
    <property type="component" value="Unassembled WGS sequence"/>
</dbReference>
<evidence type="ECO:0000256" key="5">
    <source>
        <dbReference type="ARBA" id="ARBA00023125"/>
    </source>
</evidence>
<protein>
    <recommendedName>
        <fullName evidence="8">Zn(2)-C6 fungal-type domain-containing protein</fullName>
    </recommendedName>
</protein>
<dbReference type="SUPFAM" id="SSF57701">
    <property type="entry name" value="Zn2/Cys6 DNA-binding domain"/>
    <property type="match status" value="1"/>
</dbReference>
<dbReference type="InterPro" id="IPR001138">
    <property type="entry name" value="Zn2Cys6_DnaBD"/>
</dbReference>
<accession>A0AAV9N9X2</accession>
<dbReference type="PANTHER" id="PTHR47782:SF8">
    <property type="entry name" value="ZN(II)2CYS6 TRANSCRIPTION FACTOR (EUROFUNG)"/>
    <property type="match status" value="1"/>
</dbReference>
<reference evidence="9 10" key="1">
    <citation type="submission" date="2023-08" db="EMBL/GenBank/DDBJ databases">
        <title>Black Yeasts Isolated from many extreme environments.</title>
        <authorList>
            <person name="Coleine C."/>
            <person name="Stajich J.E."/>
            <person name="Selbmann L."/>
        </authorList>
    </citation>
    <scope>NUCLEOTIDE SEQUENCE [LARGE SCALE GENOMIC DNA]</scope>
    <source>
        <strain evidence="9 10">CCFEE 5792</strain>
    </source>
</reference>
<dbReference type="InterPro" id="IPR007219">
    <property type="entry name" value="XnlR_reg_dom"/>
</dbReference>
<evidence type="ECO:0000256" key="3">
    <source>
        <dbReference type="ARBA" id="ARBA00022833"/>
    </source>
</evidence>
<evidence type="ECO:0000256" key="1">
    <source>
        <dbReference type="ARBA" id="ARBA00004123"/>
    </source>
</evidence>
<comment type="caution">
    <text evidence="9">The sequence shown here is derived from an EMBL/GenBank/DDBJ whole genome shotgun (WGS) entry which is preliminary data.</text>
</comment>